<evidence type="ECO:0000259" key="6">
    <source>
        <dbReference type="PROSITE" id="PS50016"/>
    </source>
</evidence>
<protein>
    <submittedName>
        <fullName evidence="7">Zinc finger SWIM domain-containing protein 3</fullName>
    </submittedName>
</protein>
<dbReference type="InterPro" id="IPR019786">
    <property type="entry name" value="Zinc_finger_PHD-type_CS"/>
</dbReference>
<name>A0AAV4FWY6_9GAST</name>
<gene>
    <name evidence="7" type="ORF">ElyMa_003964100</name>
</gene>
<evidence type="ECO:0000256" key="5">
    <source>
        <dbReference type="SAM" id="MobiDB-lite"/>
    </source>
</evidence>
<evidence type="ECO:0000256" key="2">
    <source>
        <dbReference type="ARBA" id="ARBA00022771"/>
    </source>
</evidence>
<proteinExistence type="predicted"/>
<dbReference type="PANTHER" id="PTHR31569">
    <property type="entry name" value="SWIM-TYPE DOMAIN-CONTAINING PROTEIN"/>
    <property type="match status" value="1"/>
</dbReference>
<dbReference type="InterPro" id="IPR001965">
    <property type="entry name" value="Znf_PHD"/>
</dbReference>
<dbReference type="InterPro" id="IPR011011">
    <property type="entry name" value="Znf_FYVE_PHD"/>
</dbReference>
<dbReference type="InterPro" id="IPR048324">
    <property type="entry name" value="ZSWIM1-3_RNaseH-like"/>
</dbReference>
<dbReference type="Pfam" id="PF21056">
    <property type="entry name" value="ZSWIM1-3_RNaseH-like"/>
    <property type="match status" value="1"/>
</dbReference>
<dbReference type="AlphaFoldDB" id="A0AAV4FWY6"/>
<dbReference type="SMART" id="SM00249">
    <property type="entry name" value="PHD"/>
    <property type="match status" value="1"/>
</dbReference>
<dbReference type="PANTHER" id="PTHR31569:SF4">
    <property type="entry name" value="SWIM-TYPE DOMAIN-CONTAINING PROTEIN"/>
    <property type="match status" value="1"/>
</dbReference>
<dbReference type="InterPro" id="IPR048325">
    <property type="entry name" value="ZSWIM3_N"/>
</dbReference>
<keyword evidence="3" id="KW-0862">Zinc</keyword>
<dbReference type="PROSITE" id="PS01359">
    <property type="entry name" value="ZF_PHD_1"/>
    <property type="match status" value="1"/>
</dbReference>
<evidence type="ECO:0000256" key="4">
    <source>
        <dbReference type="PROSITE-ProRule" id="PRU00146"/>
    </source>
</evidence>
<dbReference type="PROSITE" id="PS50016">
    <property type="entry name" value="ZF_PHD_2"/>
    <property type="match status" value="1"/>
</dbReference>
<organism evidence="7 8">
    <name type="scientific">Elysia marginata</name>
    <dbReference type="NCBI Taxonomy" id="1093978"/>
    <lineage>
        <taxon>Eukaryota</taxon>
        <taxon>Metazoa</taxon>
        <taxon>Spiralia</taxon>
        <taxon>Lophotrochozoa</taxon>
        <taxon>Mollusca</taxon>
        <taxon>Gastropoda</taxon>
        <taxon>Heterobranchia</taxon>
        <taxon>Euthyneura</taxon>
        <taxon>Panpulmonata</taxon>
        <taxon>Sacoglossa</taxon>
        <taxon>Placobranchoidea</taxon>
        <taxon>Plakobranchidae</taxon>
        <taxon>Elysia</taxon>
    </lineage>
</organism>
<dbReference type="InterPro" id="IPR019787">
    <property type="entry name" value="Znf_PHD-finger"/>
</dbReference>
<dbReference type="SUPFAM" id="SSF57903">
    <property type="entry name" value="FYVE/PHD zinc finger"/>
    <property type="match status" value="1"/>
</dbReference>
<feature type="region of interest" description="Disordered" evidence="5">
    <location>
        <begin position="511"/>
        <end position="540"/>
    </location>
</feature>
<evidence type="ECO:0000313" key="8">
    <source>
        <dbReference type="Proteomes" id="UP000762676"/>
    </source>
</evidence>
<accession>A0AAV4FWY6</accession>
<keyword evidence="2 4" id="KW-0863">Zinc-finger</keyword>
<comment type="caution">
    <text evidence="7">The sequence shown here is derived from an EMBL/GenBank/DDBJ whole genome shotgun (WGS) entry which is preliminary data.</text>
</comment>
<feature type="domain" description="PHD-type" evidence="6">
    <location>
        <begin position="554"/>
        <end position="611"/>
    </location>
</feature>
<sequence>MAAVDCEFSIGSVFSSYHEFETKFKEFQTKNHVLFIKGVSETLKFHPASDCLKYKVLVFRCKQGKKRPTTSTGARPKQRTLKCGCQAHLRLRAVDEGGSWVLKVTGSNMEHTNHPVDALTASVYPENRQADVTDTIKAMVGSNVPKKSLKRYIEDSQGIVLLPQDVNNLKRKLCGVQLDDPECVERMLQNIREEGGVTKVGVNESGEFEFLFFMTASMRRDLEKYCDVLVMDATYKVNCYLYPLVNVLCVDSEGSGRPVLHGFVRKECCASLMSCLTFLKSVFSVDMSGPSVFFVDKDLSEIAAVRETFPEALVKLCSFHASTAVKRALTSHGLSSQQVDDILKYFKEQRDTRSVERFLELSDIIRQEAPDKTVQYFQTNWWDRTDMWAAHTTLDLQTFHLTTTNHVESYHSKIKQTLHAQTRLGDCIQLLMTYDFDLVRTKDINSHLHSISHHYNTIQKDPELESIVNTLTSFGVVTPTETTVTPTETTTGTETACFSFTNVKLQKVKTRGRPRNKQNFTKRTKRRKIDKTTDQTTSSTNTVTAGASVNVIDESMCYECGKEEVERQYCVDGVFEWIMCDGCGRWFHKYCIGMEAVVKEAEFLCKFCVSRLITSVSGCDFVVE</sequence>
<evidence type="ECO:0000256" key="1">
    <source>
        <dbReference type="ARBA" id="ARBA00022723"/>
    </source>
</evidence>
<keyword evidence="1" id="KW-0479">Metal-binding</keyword>
<dbReference type="InterPro" id="IPR052579">
    <property type="entry name" value="Zinc_finger_SWIM"/>
</dbReference>
<evidence type="ECO:0000256" key="3">
    <source>
        <dbReference type="ARBA" id="ARBA00022833"/>
    </source>
</evidence>
<dbReference type="EMBL" id="BMAT01008070">
    <property type="protein sequence ID" value="GFR77265.1"/>
    <property type="molecule type" value="Genomic_DNA"/>
</dbReference>
<keyword evidence="8" id="KW-1185">Reference proteome</keyword>
<dbReference type="Gene3D" id="3.30.40.10">
    <property type="entry name" value="Zinc/RING finger domain, C3HC4 (zinc finger)"/>
    <property type="match status" value="1"/>
</dbReference>
<dbReference type="Proteomes" id="UP000762676">
    <property type="component" value="Unassembled WGS sequence"/>
</dbReference>
<reference evidence="7 8" key="1">
    <citation type="journal article" date="2021" name="Elife">
        <title>Chloroplast acquisition without the gene transfer in kleptoplastic sea slugs, Plakobranchus ocellatus.</title>
        <authorList>
            <person name="Maeda T."/>
            <person name="Takahashi S."/>
            <person name="Yoshida T."/>
            <person name="Shimamura S."/>
            <person name="Takaki Y."/>
            <person name="Nagai Y."/>
            <person name="Toyoda A."/>
            <person name="Suzuki Y."/>
            <person name="Arimoto A."/>
            <person name="Ishii H."/>
            <person name="Satoh N."/>
            <person name="Nishiyama T."/>
            <person name="Hasebe M."/>
            <person name="Maruyama T."/>
            <person name="Minagawa J."/>
            <person name="Obokata J."/>
            <person name="Shigenobu S."/>
        </authorList>
    </citation>
    <scope>NUCLEOTIDE SEQUENCE [LARGE SCALE GENOMIC DNA]</scope>
</reference>
<dbReference type="Pfam" id="PF21599">
    <property type="entry name" value="ZSWIM3_N"/>
    <property type="match status" value="1"/>
</dbReference>
<evidence type="ECO:0000313" key="7">
    <source>
        <dbReference type="EMBL" id="GFR77265.1"/>
    </source>
</evidence>
<dbReference type="InterPro" id="IPR013083">
    <property type="entry name" value="Znf_RING/FYVE/PHD"/>
</dbReference>
<dbReference type="GO" id="GO:0008270">
    <property type="term" value="F:zinc ion binding"/>
    <property type="evidence" value="ECO:0007669"/>
    <property type="project" value="UniProtKB-KW"/>
</dbReference>
<feature type="compositionally biased region" description="Basic residues" evidence="5">
    <location>
        <begin position="511"/>
        <end position="529"/>
    </location>
</feature>